<accession>A0A8R7TXX8</accession>
<dbReference type="Proteomes" id="UP000015106">
    <property type="component" value="Chromosome 3"/>
</dbReference>
<protein>
    <submittedName>
        <fullName evidence="1">Uncharacterized protein</fullName>
    </submittedName>
</protein>
<dbReference type="EnsemblPlants" id="TuG1812G0300003724.01.T02">
    <property type="protein sequence ID" value="TuG1812G0300003724.01.T02.cds241552"/>
    <property type="gene ID" value="TuG1812G0300003724.01"/>
</dbReference>
<sequence>MVACRQMCLRPKLLPLDRGYMHPSSWRQRCGEICMCKEKKWAKAEEAIYASLALGPAPRYVTLVMAALSLMLLI</sequence>
<dbReference type="AlphaFoldDB" id="A0A8R7TXX8"/>
<proteinExistence type="predicted"/>
<reference evidence="1" key="2">
    <citation type="submission" date="2018-03" db="EMBL/GenBank/DDBJ databases">
        <title>The Triticum urartu genome reveals the dynamic nature of wheat genome evolution.</title>
        <authorList>
            <person name="Ling H."/>
            <person name="Ma B."/>
            <person name="Shi X."/>
            <person name="Liu H."/>
            <person name="Dong L."/>
            <person name="Sun H."/>
            <person name="Cao Y."/>
            <person name="Gao Q."/>
            <person name="Zheng S."/>
            <person name="Li Y."/>
            <person name="Yu Y."/>
            <person name="Du H."/>
            <person name="Qi M."/>
            <person name="Li Y."/>
            <person name="Yu H."/>
            <person name="Cui Y."/>
            <person name="Wang N."/>
            <person name="Chen C."/>
            <person name="Wu H."/>
            <person name="Zhao Y."/>
            <person name="Zhang J."/>
            <person name="Li Y."/>
            <person name="Zhou W."/>
            <person name="Zhang B."/>
            <person name="Hu W."/>
            <person name="Eijk M."/>
            <person name="Tang J."/>
            <person name="Witsenboer H."/>
            <person name="Zhao S."/>
            <person name="Li Z."/>
            <person name="Zhang A."/>
            <person name="Wang D."/>
            <person name="Liang C."/>
        </authorList>
    </citation>
    <scope>NUCLEOTIDE SEQUENCE [LARGE SCALE GENOMIC DNA]</scope>
    <source>
        <strain evidence="1">cv. G1812</strain>
    </source>
</reference>
<evidence type="ECO:0000313" key="2">
    <source>
        <dbReference type="Proteomes" id="UP000015106"/>
    </source>
</evidence>
<dbReference type="EnsemblPlants" id="TuG1812G0300003724.01.T01">
    <property type="protein sequence ID" value="TuG1812G0300003724.01.T01.cds241554"/>
    <property type="gene ID" value="TuG1812G0300003724.01"/>
</dbReference>
<organism evidence="1 2">
    <name type="scientific">Triticum urartu</name>
    <name type="common">Red wild einkorn</name>
    <name type="synonym">Crithodium urartu</name>
    <dbReference type="NCBI Taxonomy" id="4572"/>
    <lineage>
        <taxon>Eukaryota</taxon>
        <taxon>Viridiplantae</taxon>
        <taxon>Streptophyta</taxon>
        <taxon>Embryophyta</taxon>
        <taxon>Tracheophyta</taxon>
        <taxon>Spermatophyta</taxon>
        <taxon>Magnoliopsida</taxon>
        <taxon>Liliopsida</taxon>
        <taxon>Poales</taxon>
        <taxon>Poaceae</taxon>
        <taxon>BOP clade</taxon>
        <taxon>Pooideae</taxon>
        <taxon>Triticodae</taxon>
        <taxon>Triticeae</taxon>
        <taxon>Triticinae</taxon>
        <taxon>Triticum</taxon>
    </lineage>
</organism>
<dbReference type="Gramene" id="TuG1812G0300003724.01.T01">
    <property type="protein sequence ID" value="TuG1812G0300003724.01.T01.cds241554"/>
    <property type="gene ID" value="TuG1812G0300003724.01"/>
</dbReference>
<evidence type="ECO:0000313" key="1">
    <source>
        <dbReference type="EnsemblPlants" id="TuG1812G0300003724.01.T02.cds241552"/>
    </source>
</evidence>
<reference evidence="2" key="1">
    <citation type="journal article" date="2013" name="Nature">
        <title>Draft genome of the wheat A-genome progenitor Triticum urartu.</title>
        <authorList>
            <person name="Ling H.Q."/>
            <person name="Zhao S."/>
            <person name="Liu D."/>
            <person name="Wang J."/>
            <person name="Sun H."/>
            <person name="Zhang C."/>
            <person name="Fan H."/>
            <person name="Li D."/>
            <person name="Dong L."/>
            <person name="Tao Y."/>
            <person name="Gao C."/>
            <person name="Wu H."/>
            <person name="Li Y."/>
            <person name="Cui Y."/>
            <person name="Guo X."/>
            <person name="Zheng S."/>
            <person name="Wang B."/>
            <person name="Yu K."/>
            <person name="Liang Q."/>
            <person name="Yang W."/>
            <person name="Lou X."/>
            <person name="Chen J."/>
            <person name="Feng M."/>
            <person name="Jian J."/>
            <person name="Zhang X."/>
            <person name="Luo G."/>
            <person name="Jiang Y."/>
            <person name="Liu J."/>
            <person name="Wang Z."/>
            <person name="Sha Y."/>
            <person name="Zhang B."/>
            <person name="Wu H."/>
            <person name="Tang D."/>
            <person name="Shen Q."/>
            <person name="Xue P."/>
            <person name="Zou S."/>
            <person name="Wang X."/>
            <person name="Liu X."/>
            <person name="Wang F."/>
            <person name="Yang Y."/>
            <person name="An X."/>
            <person name="Dong Z."/>
            <person name="Zhang K."/>
            <person name="Zhang X."/>
            <person name="Luo M.C."/>
            <person name="Dvorak J."/>
            <person name="Tong Y."/>
            <person name="Wang J."/>
            <person name="Yang H."/>
            <person name="Li Z."/>
            <person name="Wang D."/>
            <person name="Zhang A."/>
            <person name="Wang J."/>
        </authorList>
    </citation>
    <scope>NUCLEOTIDE SEQUENCE</scope>
    <source>
        <strain evidence="2">cv. G1812</strain>
    </source>
</reference>
<keyword evidence="2" id="KW-1185">Reference proteome</keyword>
<name>A0A8R7TXX8_TRIUA</name>
<dbReference type="Gramene" id="TuG1812G0300003724.01.T02">
    <property type="protein sequence ID" value="TuG1812G0300003724.01.T02.cds241552"/>
    <property type="gene ID" value="TuG1812G0300003724.01"/>
</dbReference>
<reference evidence="1" key="3">
    <citation type="submission" date="2022-06" db="UniProtKB">
        <authorList>
            <consortium name="EnsemblPlants"/>
        </authorList>
    </citation>
    <scope>IDENTIFICATION</scope>
</reference>